<proteinExistence type="predicted"/>
<dbReference type="RefSeq" id="WP_377471603.1">
    <property type="nucleotide sequence ID" value="NZ_JBHLWN010000071.1"/>
</dbReference>
<dbReference type="NCBIfam" id="NF033880">
    <property type="entry name" value="Prli42"/>
    <property type="match status" value="1"/>
</dbReference>
<organism evidence="2 3">
    <name type="scientific">Paenibacillus chartarius</name>
    <dbReference type="NCBI Taxonomy" id="747481"/>
    <lineage>
        <taxon>Bacteria</taxon>
        <taxon>Bacillati</taxon>
        <taxon>Bacillota</taxon>
        <taxon>Bacilli</taxon>
        <taxon>Bacillales</taxon>
        <taxon>Paenibacillaceae</taxon>
        <taxon>Paenibacillus</taxon>
    </lineage>
</organism>
<feature type="transmembrane region" description="Helical" evidence="1">
    <location>
        <begin position="12"/>
        <end position="32"/>
    </location>
</feature>
<dbReference type="EMBL" id="JBHLWN010000071">
    <property type="protein sequence ID" value="MFC0214248.1"/>
    <property type="molecule type" value="Genomic_DNA"/>
</dbReference>
<comment type="caution">
    <text evidence="2">The sequence shown here is derived from an EMBL/GenBank/DDBJ whole genome shotgun (WGS) entry which is preliminary data.</text>
</comment>
<dbReference type="InterPro" id="IPR049722">
    <property type="entry name" value="Prli42-like"/>
</dbReference>
<name>A0ABV6DNT2_9BACL</name>
<evidence type="ECO:0000313" key="3">
    <source>
        <dbReference type="Proteomes" id="UP001589776"/>
    </source>
</evidence>
<keyword evidence="1" id="KW-0812">Transmembrane</keyword>
<protein>
    <submittedName>
        <fullName evidence="2">Stressosome-associated protein Prli42</fullName>
    </submittedName>
</protein>
<dbReference type="Proteomes" id="UP001589776">
    <property type="component" value="Unassembled WGS sequence"/>
</dbReference>
<evidence type="ECO:0000256" key="1">
    <source>
        <dbReference type="SAM" id="Phobius"/>
    </source>
</evidence>
<accession>A0ABV6DNT2</accession>
<evidence type="ECO:0000313" key="2">
    <source>
        <dbReference type="EMBL" id="MFC0214248.1"/>
    </source>
</evidence>
<sequence>MFRNRLLFKIVVYVMLISMLLSTVLFSLQMIFA</sequence>
<gene>
    <name evidence="2" type="primary">prli42</name>
    <name evidence="2" type="ORF">ACFFK0_17605</name>
</gene>
<keyword evidence="3" id="KW-1185">Reference proteome</keyword>
<keyword evidence="1" id="KW-1133">Transmembrane helix</keyword>
<keyword evidence="1" id="KW-0472">Membrane</keyword>
<reference evidence="2 3" key="1">
    <citation type="submission" date="2024-09" db="EMBL/GenBank/DDBJ databases">
        <authorList>
            <person name="Sun Q."/>
            <person name="Mori K."/>
        </authorList>
    </citation>
    <scope>NUCLEOTIDE SEQUENCE [LARGE SCALE GENOMIC DNA]</scope>
    <source>
        <strain evidence="2 3">CCM 7759</strain>
    </source>
</reference>